<dbReference type="Proteomes" id="UP000018949">
    <property type="component" value="Unassembled WGS sequence"/>
</dbReference>
<evidence type="ECO:0000256" key="1">
    <source>
        <dbReference type="SAM" id="MobiDB-lite"/>
    </source>
</evidence>
<name>W4RT14_9BACI</name>
<evidence type="ECO:0000313" key="3">
    <source>
        <dbReference type="Proteomes" id="UP000018949"/>
    </source>
</evidence>
<feature type="region of interest" description="Disordered" evidence="1">
    <location>
        <begin position="24"/>
        <end position="78"/>
    </location>
</feature>
<sequence length="78" mass="9437">MSREKGKVIHVDKLTIHAKEVEIIQERPEGHHEDRRHPFDFFSPRRRLGREFEKEKHNEEESSSEEGRNEGHRGPRWL</sequence>
<dbReference type="AlphaFoldDB" id="W4RT14"/>
<protein>
    <submittedName>
        <fullName evidence="2">Uncharacterized protein</fullName>
    </submittedName>
</protein>
<keyword evidence="3" id="KW-1185">Reference proteome</keyword>
<gene>
    <name evidence="2" type="ORF">JCM21738_3941</name>
</gene>
<feature type="compositionally biased region" description="Basic and acidic residues" evidence="1">
    <location>
        <begin position="49"/>
        <end position="78"/>
    </location>
</feature>
<organism evidence="2 3">
    <name type="scientific">Mesobacillus boroniphilus JCM 21738</name>
    <dbReference type="NCBI Taxonomy" id="1294265"/>
    <lineage>
        <taxon>Bacteria</taxon>
        <taxon>Bacillati</taxon>
        <taxon>Bacillota</taxon>
        <taxon>Bacilli</taxon>
        <taxon>Bacillales</taxon>
        <taxon>Bacillaceae</taxon>
        <taxon>Mesobacillus</taxon>
    </lineage>
</organism>
<comment type="caution">
    <text evidence="2">The sequence shown here is derived from an EMBL/GenBank/DDBJ whole genome shotgun (WGS) entry which is preliminary data.</text>
</comment>
<reference evidence="2 3" key="1">
    <citation type="submission" date="2013-12" db="EMBL/GenBank/DDBJ databases">
        <title>NBRP : Genome information of microbial organism related human and environment.</title>
        <authorList>
            <person name="Hattori M."/>
            <person name="Oshima K."/>
            <person name="Inaba H."/>
            <person name="Suda W."/>
            <person name="Sakamoto M."/>
            <person name="Iino T."/>
            <person name="Kitahara M."/>
            <person name="Oshida Y."/>
            <person name="Iida T."/>
            <person name="Kudo T."/>
            <person name="Itoh T."/>
            <person name="Ahmed I."/>
            <person name="Ohkuma M."/>
        </authorList>
    </citation>
    <scope>NUCLEOTIDE SEQUENCE [LARGE SCALE GENOMIC DNA]</scope>
    <source>
        <strain evidence="2 3">JCM 21738</strain>
    </source>
</reference>
<evidence type="ECO:0000313" key="2">
    <source>
        <dbReference type="EMBL" id="GAE47003.1"/>
    </source>
</evidence>
<proteinExistence type="predicted"/>
<dbReference type="EMBL" id="BAUW01000060">
    <property type="protein sequence ID" value="GAE47003.1"/>
    <property type="molecule type" value="Genomic_DNA"/>
</dbReference>
<feature type="compositionally biased region" description="Basic and acidic residues" evidence="1">
    <location>
        <begin position="24"/>
        <end position="39"/>
    </location>
</feature>
<accession>W4RT14</accession>
<dbReference type="RefSeq" id="WP_023615199.1">
    <property type="nucleotide sequence ID" value="NZ_BAUW01000060.1"/>
</dbReference>